<keyword evidence="3" id="KW-0808">Transferase</keyword>
<dbReference type="EMBL" id="CP120863">
    <property type="protein sequence ID" value="WFE91190.1"/>
    <property type="molecule type" value="Genomic_DNA"/>
</dbReference>
<evidence type="ECO:0000256" key="4">
    <source>
        <dbReference type="SAM" id="MobiDB-lite"/>
    </source>
</evidence>
<dbReference type="SUPFAM" id="SSF53448">
    <property type="entry name" value="Nucleotide-diphospho-sugar transferases"/>
    <property type="match status" value="1"/>
</dbReference>
<proteinExistence type="inferred from homology"/>
<evidence type="ECO:0000256" key="3">
    <source>
        <dbReference type="ARBA" id="ARBA00022679"/>
    </source>
</evidence>
<gene>
    <name evidence="5" type="ORF">K1718_07505</name>
</gene>
<evidence type="ECO:0000313" key="5">
    <source>
        <dbReference type="EMBL" id="WFE91190.1"/>
    </source>
</evidence>
<protein>
    <recommendedName>
        <fullName evidence="7">Glycosyltransferase</fullName>
    </recommendedName>
</protein>
<keyword evidence="2" id="KW-0328">Glycosyltransferase</keyword>
<evidence type="ECO:0000313" key="6">
    <source>
        <dbReference type="Proteomes" id="UP001209803"/>
    </source>
</evidence>
<organism evidence="5 6">
    <name type="scientific">Roseibium porphyridii</name>
    <dbReference type="NCBI Taxonomy" id="2866279"/>
    <lineage>
        <taxon>Bacteria</taxon>
        <taxon>Pseudomonadati</taxon>
        <taxon>Pseudomonadota</taxon>
        <taxon>Alphaproteobacteria</taxon>
        <taxon>Hyphomicrobiales</taxon>
        <taxon>Stappiaceae</taxon>
        <taxon>Roseibium</taxon>
    </lineage>
</organism>
<keyword evidence="6" id="KW-1185">Reference proteome</keyword>
<accession>A0ABY8FD54</accession>
<dbReference type="PANTHER" id="PTHR43179">
    <property type="entry name" value="RHAMNOSYLTRANSFERASE WBBL"/>
    <property type="match status" value="1"/>
</dbReference>
<comment type="similarity">
    <text evidence="1">Belongs to the glycosyltransferase 2 family.</text>
</comment>
<sequence>MEPVVTLEGVQKLPNTRQRQNAASNNDRTDISPVPVDGHSLLCVGLDRETLLVAGVGNVFSGGWPAVLNDDPKATVSCTVAVLQHDGRVKGNKTPFVAVLSLPVGLDIRPERLTIRCQGHSHPYGFKYQADDLKSFFGKVSEVSSQTEPDVIDSLVQVLLNCGATPEVMDTTARLVDGFSGRDGFVEILGSFDEGDTYLQGWAKAIPAGTCRVFVLGERLQIGAFTSGLFERKDTGGKAVGFSGLLTVEGGTDVQSLRKIFVRSRAGWNAVHVHERKSVLPVRALPSHIRSLLPKLSPAGDGRALLEEASKRFDGRETVSELDVPVRVGIDFSACVDRAGALLSGWLLDPEERVDTVLFRSDGKSCRLDARWTNQRRPDVTSAFETLSPFLTGPDAKQRHGFLVHVPAQDGVVFKEAYLELVLKDGRSAFAPIALGRASLKPALRRLVSGLDPSTAFRPDVLERHFLPFVQVAEAPDPAVSQTYDLSPFPESAVLALVIGLDDDFERSRVLLSLCALDPSLKDLPIVLAISDEVGQEQIEDFRRVVGFFGLAVRLVLVNHAGDALDAIQAGASEAPCDTIVCLSSAVLPRAPGWLETLHSAFQAHDEALLVAPTILYEDDTIRWGGAWIEMEDGRHQVKQHYLGYPRRTLLGAETTKVAAVPFDCCILSRSALAEAGGFSRNYLGTDEKGLDAALRLKLSGVGLLWVPQVEMIHADDGAPATANWKKLVAEIDRRSFDRFWSPVLPELVEARA</sequence>
<reference evidence="5 6" key="1">
    <citation type="submission" date="2023-03" db="EMBL/GenBank/DDBJ databases">
        <title>Roseibium porphyridii sp. nov. and Roseibium rhodosorbium sp. nov. isolated from marine algae, Porphyridium cruentum and Rhodosorus marinus, respectively.</title>
        <authorList>
            <person name="Lee M.W."/>
            <person name="Choi B.J."/>
            <person name="Lee J.K."/>
            <person name="Choi D.G."/>
            <person name="Baek J.H."/>
            <person name="Bayburt H."/>
            <person name="Kim J.M."/>
            <person name="Han D.M."/>
            <person name="Kim K.H."/>
            <person name="Jeon C.O."/>
        </authorList>
    </citation>
    <scope>NUCLEOTIDE SEQUENCE [LARGE SCALE GENOMIC DNA]</scope>
    <source>
        <strain evidence="5 6">KMA01</strain>
    </source>
</reference>
<dbReference type="PANTHER" id="PTHR43179:SF12">
    <property type="entry name" value="GALACTOFURANOSYLTRANSFERASE GLFT2"/>
    <property type="match status" value="1"/>
</dbReference>
<feature type="compositionally biased region" description="Polar residues" evidence="4">
    <location>
        <begin position="13"/>
        <end position="26"/>
    </location>
</feature>
<dbReference type="Gene3D" id="3.90.550.10">
    <property type="entry name" value="Spore Coat Polysaccharide Biosynthesis Protein SpsA, Chain A"/>
    <property type="match status" value="1"/>
</dbReference>
<evidence type="ECO:0000256" key="1">
    <source>
        <dbReference type="ARBA" id="ARBA00006739"/>
    </source>
</evidence>
<evidence type="ECO:0008006" key="7">
    <source>
        <dbReference type="Google" id="ProtNLM"/>
    </source>
</evidence>
<dbReference type="RefSeq" id="WP_265683452.1">
    <property type="nucleotide sequence ID" value="NZ_CP120863.1"/>
</dbReference>
<feature type="region of interest" description="Disordered" evidence="4">
    <location>
        <begin position="1"/>
        <end position="32"/>
    </location>
</feature>
<evidence type="ECO:0000256" key="2">
    <source>
        <dbReference type="ARBA" id="ARBA00022676"/>
    </source>
</evidence>
<dbReference type="InterPro" id="IPR029044">
    <property type="entry name" value="Nucleotide-diphossugar_trans"/>
</dbReference>
<dbReference type="Proteomes" id="UP001209803">
    <property type="component" value="Chromosome"/>
</dbReference>
<name>A0ABY8FD54_9HYPH</name>